<evidence type="ECO:0000256" key="1">
    <source>
        <dbReference type="SAM" id="SignalP"/>
    </source>
</evidence>
<evidence type="ECO:0000313" key="2">
    <source>
        <dbReference type="EMBL" id="KAF6397014.1"/>
    </source>
</evidence>
<keyword evidence="1" id="KW-0732">Signal</keyword>
<accession>A0A7J8BE78</accession>
<dbReference type="Proteomes" id="UP000593571">
    <property type="component" value="Unassembled WGS sequence"/>
</dbReference>
<reference evidence="2 3" key="1">
    <citation type="journal article" date="2020" name="Nature">
        <title>Six reference-quality genomes reveal evolution of bat adaptations.</title>
        <authorList>
            <person name="Jebb D."/>
            <person name="Huang Z."/>
            <person name="Pippel M."/>
            <person name="Hughes G.M."/>
            <person name="Lavrichenko K."/>
            <person name="Devanna P."/>
            <person name="Winkler S."/>
            <person name="Jermiin L.S."/>
            <person name="Skirmuntt E.C."/>
            <person name="Katzourakis A."/>
            <person name="Burkitt-Gray L."/>
            <person name="Ray D.A."/>
            <person name="Sullivan K.A.M."/>
            <person name="Roscito J.G."/>
            <person name="Kirilenko B.M."/>
            <person name="Davalos L.M."/>
            <person name="Corthals A.P."/>
            <person name="Power M.L."/>
            <person name="Jones G."/>
            <person name="Ransome R.D."/>
            <person name="Dechmann D.K.N."/>
            <person name="Locatelli A.G."/>
            <person name="Puechmaille S.J."/>
            <person name="Fedrigo O."/>
            <person name="Jarvis E.D."/>
            <person name="Hiller M."/>
            <person name="Vernes S.C."/>
            <person name="Myers E.W."/>
            <person name="Teeling E.C."/>
        </authorList>
    </citation>
    <scope>NUCLEOTIDE SEQUENCE [LARGE SCALE GENOMIC DNA]</scope>
    <source>
        <strain evidence="2">MRouAeg1</strain>
        <tissue evidence="2">Muscle</tissue>
    </source>
</reference>
<proteinExistence type="predicted"/>
<comment type="caution">
    <text evidence="2">The sequence shown here is derived from an EMBL/GenBank/DDBJ whole genome shotgun (WGS) entry which is preliminary data.</text>
</comment>
<gene>
    <name evidence="2" type="ORF">HJG63_009691</name>
</gene>
<sequence>MCSIFFFACWFVLFSRGTANDRTEGQLAQPILELLQHLFPKQTYSGARTERKGLLAHTPSPAQGPLAASPWEGQPGCLRLSGQRLPWARVMMVLRPLPVARRGKKNAEPGKSLSVSSGVEGAGIDRAGAARACCCFGIGGERAVACSPFSLLPPLACPWRCALIGATMLYNAYIISQGKQFVSILRSHRYCVRGGGRQDLWRLVSGPPWLLLLILGIGGGMGERGPTPHQSSAAEKEELAGQPSSTSCALVLIAQGIVCWSGCHSCASKPAFCSWGPPLWQMGAVR</sequence>
<evidence type="ECO:0000313" key="3">
    <source>
        <dbReference type="Proteomes" id="UP000593571"/>
    </source>
</evidence>
<dbReference type="AlphaFoldDB" id="A0A7J8BE78"/>
<keyword evidence="3" id="KW-1185">Reference proteome</keyword>
<dbReference type="EMBL" id="JACASE010000017">
    <property type="protein sequence ID" value="KAF6397014.1"/>
    <property type="molecule type" value="Genomic_DNA"/>
</dbReference>
<feature type="signal peptide" evidence="1">
    <location>
        <begin position="1"/>
        <end position="19"/>
    </location>
</feature>
<organism evidence="2 3">
    <name type="scientific">Rousettus aegyptiacus</name>
    <name type="common">Egyptian fruit bat</name>
    <name type="synonym">Pteropus aegyptiacus</name>
    <dbReference type="NCBI Taxonomy" id="9407"/>
    <lineage>
        <taxon>Eukaryota</taxon>
        <taxon>Metazoa</taxon>
        <taxon>Chordata</taxon>
        <taxon>Craniata</taxon>
        <taxon>Vertebrata</taxon>
        <taxon>Euteleostomi</taxon>
        <taxon>Mammalia</taxon>
        <taxon>Eutheria</taxon>
        <taxon>Laurasiatheria</taxon>
        <taxon>Chiroptera</taxon>
        <taxon>Yinpterochiroptera</taxon>
        <taxon>Pteropodoidea</taxon>
        <taxon>Pteropodidae</taxon>
        <taxon>Rousettinae</taxon>
        <taxon>Rousettus</taxon>
    </lineage>
</organism>
<name>A0A7J8BE78_ROUAE</name>
<feature type="chain" id="PRO_5029623115" evidence="1">
    <location>
        <begin position="20"/>
        <end position="286"/>
    </location>
</feature>
<protein>
    <submittedName>
        <fullName evidence="2">Uncharacterized protein</fullName>
    </submittedName>
</protein>